<dbReference type="Proteomes" id="UP000693738">
    <property type="component" value="Unassembled WGS sequence"/>
</dbReference>
<sequence>MSGLTGFTDNPFRDRSDLLRAAIAIIKPLDQYRSKYKARVKIFPSTAAGFDDVASQLEGFARPLWAISALVDKDTDPSLLSWIQGIEAGVDPESLEYWGDLGSFDQRMVEMESIAFALLMAPDAVLSLLSVKSKRNLGQWLQQINRFNMPQSNWLWFRVLVNLALAKVLDADKEKARQAMDADFQVLDQFYLGEGWSSDGVWGDDRKQADYYSGSFAIQFAQLLYIRCANDDQERVARYLQQALEFASEYWRYFDINGAAIPFGRSMTYRFACGAFWAAFSLADIESPDSPISLGTAKGLLLRHLRWWAKQPEIFNPDGTMNIGFTYPNMYMSEDYNSRQSVYWCLKSFVILGLHAEHPFWTIEEEPHPIAATQALKGSLSSTLVKVIGPPHHILCNTAEHHYLLSSGQMTTKKFKAREAKYGKFAYSSSFGYSVPTGLELHQVAPDSTLALSLDGGETWKVRCQPVDVRIETLRAEFGRGSDDLPVIASTWRPLNNLSLSIRTILVPLSFHYEGWHLRVHQITDLGTAHSVPWSDSVELVDSSFAIRALTDEGYHIPCISSADDSKVTEGYTVEPSSVLIRSGSGASGIVDFTPLIKFKGTAHEGVPTLGGEGHLIAADPNTNLIAQRTFIPSVRYSHKFVTGKRSNSISKAPPSIIIVSGVFGVSNVATCPGEIAAFWKKRPRLEVDVTSSNEMKIKIL</sequence>
<reference evidence="3" key="1">
    <citation type="submission" date="2021-05" db="EMBL/GenBank/DDBJ databases">
        <authorList>
            <person name="Khan N."/>
        </authorList>
    </citation>
    <scope>NUCLEOTIDE SEQUENCE</scope>
</reference>
<dbReference type="EMBL" id="CAJSTJ010000099">
    <property type="protein sequence ID" value="CAG7556398.1"/>
    <property type="molecule type" value="Genomic_DNA"/>
</dbReference>
<dbReference type="PANTHER" id="PTHR35339:SF2">
    <property type="entry name" value="DUF2264 DOMAIN-CONTAINING PROTEIN-RELATED"/>
    <property type="match status" value="1"/>
</dbReference>
<organism evidence="3 4">
    <name type="scientific">Fusarium equiseti</name>
    <name type="common">Fusarium scirpi</name>
    <dbReference type="NCBI Taxonomy" id="61235"/>
    <lineage>
        <taxon>Eukaryota</taxon>
        <taxon>Fungi</taxon>
        <taxon>Dikarya</taxon>
        <taxon>Ascomycota</taxon>
        <taxon>Pezizomycotina</taxon>
        <taxon>Sordariomycetes</taxon>
        <taxon>Hypocreomycetidae</taxon>
        <taxon>Hypocreales</taxon>
        <taxon>Nectriaceae</taxon>
        <taxon>Fusarium</taxon>
        <taxon>Fusarium incarnatum-equiseti species complex</taxon>
    </lineage>
</organism>
<dbReference type="Pfam" id="PF10022">
    <property type="entry name" value="DUF2264"/>
    <property type="match status" value="1"/>
</dbReference>
<name>A0A8J2IG98_FUSEQ</name>
<dbReference type="InterPro" id="IPR049349">
    <property type="entry name" value="DUF2264_N"/>
</dbReference>
<gene>
    <name evidence="3" type="ORF">FEQUK3_LOCUS2069</name>
</gene>
<dbReference type="PANTHER" id="PTHR35339">
    <property type="entry name" value="LINALOOL DEHYDRATASE_ISOMERASE DOMAIN-CONTAINING PROTEIN"/>
    <property type="match status" value="1"/>
</dbReference>
<comment type="caution">
    <text evidence="3">The sequence shown here is derived from an EMBL/GenBank/DDBJ whole genome shotgun (WGS) entry which is preliminary data.</text>
</comment>
<accession>A0A8J2IG98</accession>
<dbReference type="InterPro" id="IPR049237">
    <property type="entry name" value="DUF2264_C"/>
</dbReference>
<dbReference type="InterPro" id="IPR016624">
    <property type="entry name" value="UCP014753"/>
</dbReference>
<evidence type="ECO:0008006" key="5">
    <source>
        <dbReference type="Google" id="ProtNLM"/>
    </source>
</evidence>
<dbReference type="Pfam" id="PF20938">
    <property type="entry name" value="DUF2264_C"/>
    <property type="match status" value="1"/>
</dbReference>
<evidence type="ECO:0000313" key="3">
    <source>
        <dbReference type="EMBL" id="CAG7556398.1"/>
    </source>
</evidence>
<evidence type="ECO:0000259" key="1">
    <source>
        <dbReference type="Pfam" id="PF10022"/>
    </source>
</evidence>
<dbReference type="PIRSF" id="PIRSF014753">
    <property type="entry name" value="UCP014753"/>
    <property type="match status" value="1"/>
</dbReference>
<feature type="domain" description="DUF2264" evidence="2">
    <location>
        <begin position="385"/>
        <end position="685"/>
    </location>
</feature>
<protein>
    <recommendedName>
        <fullName evidence="5">DUF2264 domain-containing protein</fullName>
    </recommendedName>
</protein>
<feature type="domain" description="DUF2264" evidence="1">
    <location>
        <begin position="14"/>
        <end position="368"/>
    </location>
</feature>
<proteinExistence type="predicted"/>
<evidence type="ECO:0000259" key="2">
    <source>
        <dbReference type="Pfam" id="PF20938"/>
    </source>
</evidence>
<dbReference type="AlphaFoldDB" id="A0A8J2IG98"/>
<evidence type="ECO:0000313" key="4">
    <source>
        <dbReference type="Proteomes" id="UP000693738"/>
    </source>
</evidence>